<evidence type="ECO:0000256" key="7">
    <source>
        <dbReference type="SAM" id="MobiDB-lite"/>
    </source>
</evidence>
<evidence type="ECO:0000256" key="2">
    <source>
        <dbReference type="ARBA" id="ARBA00022448"/>
    </source>
</evidence>
<reference evidence="9" key="1">
    <citation type="submission" date="2015-08" db="EMBL/GenBank/DDBJ databases">
        <authorList>
            <person name="Babu N.S."/>
            <person name="Beckwith C.J."/>
            <person name="Beseler K.G."/>
            <person name="Brison A."/>
            <person name="Carone J.V."/>
            <person name="Caskin T.P."/>
            <person name="Diamond M."/>
            <person name="Durham M.E."/>
            <person name="Foxe J.M."/>
            <person name="Go M."/>
            <person name="Henderson B.A."/>
            <person name="Jones I.B."/>
            <person name="McGettigan J.A."/>
            <person name="Micheletti S.J."/>
            <person name="Nasrallah M.E."/>
            <person name="Ortiz D."/>
            <person name="Piller C.R."/>
            <person name="Privatt S.R."/>
            <person name="Schneider S.L."/>
            <person name="Sharp S."/>
            <person name="Smith T.C."/>
            <person name="Stanton J.D."/>
            <person name="Ullery H.E."/>
            <person name="Wilson R.J."/>
            <person name="Serrano M.G."/>
            <person name="Buck G."/>
            <person name="Lee V."/>
            <person name="Wang Y."/>
            <person name="Carvalho R."/>
            <person name="Voegtly L."/>
            <person name="Shi R."/>
            <person name="Duckworth R."/>
            <person name="Johnson A."/>
            <person name="Loviza R."/>
            <person name="Walstead R."/>
            <person name="Shah Z."/>
            <person name="Kiflezghi M."/>
            <person name="Wade K."/>
            <person name="Ball S.L."/>
            <person name="Bradley K.W."/>
            <person name="Asai D.J."/>
            <person name="Bowman C.A."/>
            <person name="Russell D.A."/>
            <person name="Pope W.H."/>
            <person name="Jacobs-Sera D."/>
            <person name="Hendrix R.W."/>
            <person name="Hatfull G.F."/>
        </authorList>
    </citation>
    <scope>NUCLEOTIDE SEQUENCE</scope>
</reference>
<evidence type="ECO:0000256" key="4">
    <source>
        <dbReference type="ARBA" id="ARBA00022692"/>
    </source>
</evidence>
<dbReference type="PANTHER" id="PTHR43266">
    <property type="entry name" value="MACROLIDE-EFFLUX PROTEIN"/>
    <property type="match status" value="1"/>
</dbReference>
<evidence type="ECO:0008006" key="10">
    <source>
        <dbReference type="Google" id="ProtNLM"/>
    </source>
</evidence>
<feature type="transmembrane region" description="Helical" evidence="8">
    <location>
        <begin position="380"/>
        <end position="401"/>
    </location>
</feature>
<sequence>MQETSGSGGLPAQTGSTHKHGSLGSYLACLRDNPSFTWLWIAEAVNTMGSWFNYVAVLILVNSYSQGSGLALAGVVLLHFLPSLVLAPIAGMVADRFNRVGILIATSLLSCAVVSALVTVTSREHTPRLYALLSLQFTCVAFYTPARTALMPVLVAPRDLPAASTMDTFAWSLTGAVASSLGGVVTSKLGVRAAFLLDAVTYLVSAVCAAQVPRALGVPGAPAASTRAREGEAQPLSLELAAMEAVGCDRGARTACGEGSASDSEPEPLASAGRSRALPGMASVGRSGILSSTGSIKQGGMLHSADSAVLRYDFGSQLAAGWRTVTEGCRYLAAPENRDVAAMVTLKGAGSLSWGCMDIMNARLSDLPEMQHLGDAPQTMGYIFAMVGVGCLVGPLVLNPWVPPRVPLLLAACAGSLTLLSISYAVMLAAPGIGLVLLSTFIRALGSATVWIFSSLALQLRVPGALMGRVSAWEMALYTLAESSSGLATGLALDLGHASLRAVLCGTLLLSAIPTLPWLAWAARLWRRRRRGDGAGTEGGAAASRSGGSTTHEERGVYAPVGVEGDALPLGTNKSLDLGMRPRYHVEVQAGMAGEVA</sequence>
<keyword evidence="3" id="KW-1003">Cell membrane</keyword>
<keyword evidence="6 8" id="KW-0472">Membrane</keyword>
<evidence type="ECO:0000256" key="5">
    <source>
        <dbReference type="ARBA" id="ARBA00022989"/>
    </source>
</evidence>
<feature type="transmembrane region" description="Helical" evidence="8">
    <location>
        <begin position="168"/>
        <end position="186"/>
    </location>
</feature>
<protein>
    <recommendedName>
        <fullName evidence="10">Major facilitator superfamily (MFS) profile domain-containing protein</fullName>
    </recommendedName>
</protein>
<dbReference type="PANTHER" id="PTHR43266:SF2">
    <property type="entry name" value="MAJOR FACILITATOR SUPERFAMILY (MFS) PROFILE DOMAIN-CONTAINING PROTEIN"/>
    <property type="match status" value="1"/>
</dbReference>
<dbReference type="SUPFAM" id="SSF103473">
    <property type="entry name" value="MFS general substrate transporter"/>
    <property type="match status" value="1"/>
</dbReference>
<evidence type="ECO:0000256" key="6">
    <source>
        <dbReference type="ARBA" id="ARBA00023136"/>
    </source>
</evidence>
<dbReference type="Gene3D" id="1.20.1250.20">
    <property type="entry name" value="MFS general substrate transporter like domains"/>
    <property type="match status" value="1"/>
</dbReference>
<accession>A0A1D1ZRK5</accession>
<evidence type="ECO:0000256" key="3">
    <source>
        <dbReference type="ARBA" id="ARBA00022475"/>
    </source>
</evidence>
<evidence type="ECO:0000256" key="1">
    <source>
        <dbReference type="ARBA" id="ARBA00004651"/>
    </source>
</evidence>
<dbReference type="InterPro" id="IPR010290">
    <property type="entry name" value="TM_effector"/>
</dbReference>
<name>A0A1D1ZRK5_AUXPR</name>
<proteinExistence type="predicted"/>
<feature type="transmembrane region" description="Helical" evidence="8">
    <location>
        <begin position="408"/>
        <end position="427"/>
    </location>
</feature>
<feature type="transmembrane region" description="Helical" evidence="8">
    <location>
        <begin position="433"/>
        <end position="454"/>
    </location>
</feature>
<feature type="transmembrane region" description="Helical" evidence="8">
    <location>
        <begin position="100"/>
        <end position="120"/>
    </location>
</feature>
<dbReference type="Pfam" id="PF05977">
    <property type="entry name" value="MFS_3"/>
    <property type="match status" value="1"/>
</dbReference>
<keyword evidence="2" id="KW-0813">Transport</keyword>
<dbReference type="CDD" id="cd06173">
    <property type="entry name" value="MFS_MefA_like"/>
    <property type="match status" value="1"/>
</dbReference>
<comment type="subcellular location">
    <subcellularLocation>
        <location evidence="1">Cell membrane</location>
        <topology evidence="1">Multi-pass membrane protein</topology>
    </subcellularLocation>
</comment>
<organism evidence="9">
    <name type="scientific">Auxenochlorella protothecoides</name>
    <name type="common">Green microalga</name>
    <name type="synonym">Chlorella protothecoides</name>
    <dbReference type="NCBI Taxonomy" id="3075"/>
    <lineage>
        <taxon>Eukaryota</taxon>
        <taxon>Viridiplantae</taxon>
        <taxon>Chlorophyta</taxon>
        <taxon>core chlorophytes</taxon>
        <taxon>Trebouxiophyceae</taxon>
        <taxon>Chlorellales</taxon>
        <taxon>Chlorellaceae</taxon>
        <taxon>Auxenochlorella</taxon>
    </lineage>
</organism>
<feature type="transmembrane region" description="Helical" evidence="8">
    <location>
        <begin position="129"/>
        <end position="148"/>
    </location>
</feature>
<evidence type="ECO:0000256" key="8">
    <source>
        <dbReference type="SAM" id="Phobius"/>
    </source>
</evidence>
<dbReference type="GO" id="GO:0005886">
    <property type="term" value="C:plasma membrane"/>
    <property type="evidence" value="ECO:0007669"/>
    <property type="project" value="UniProtKB-SubCell"/>
</dbReference>
<dbReference type="EMBL" id="GDKF01009151">
    <property type="protein sequence ID" value="JAT69471.1"/>
    <property type="molecule type" value="Transcribed_RNA"/>
</dbReference>
<feature type="transmembrane region" description="Helical" evidence="8">
    <location>
        <begin position="38"/>
        <end position="61"/>
    </location>
</feature>
<feature type="transmembrane region" description="Helical" evidence="8">
    <location>
        <begin position="499"/>
        <end position="521"/>
    </location>
</feature>
<dbReference type="AlphaFoldDB" id="A0A1D1ZRK5"/>
<evidence type="ECO:0000313" key="9">
    <source>
        <dbReference type="EMBL" id="JAT69471.1"/>
    </source>
</evidence>
<feature type="compositionally biased region" description="Low complexity" evidence="7">
    <location>
        <begin position="540"/>
        <end position="550"/>
    </location>
</feature>
<feature type="region of interest" description="Disordered" evidence="7">
    <location>
        <begin position="533"/>
        <end position="553"/>
    </location>
</feature>
<feature type="transmembrane region" description="Helical" evidence="8">
    <location>
        <begin position="70"/>
        <end position="94"/>
    </location>
</feature>
<feature type="region of interest" description="Disordered" evidence="7">
    <location>
        <begin position="254"/>
        <end position="276"/>
    </location>
</feature>
<gene>
    <name evidence="9" type="ORF">g.29570</name>
</gene>
<keyword evidence="5 8" id="KW-1133">Transmembrane helix</keyword>
<keyword evidence="4 8" id="KW-0812">Transmembrane</keyword>
<dbReference type="InterPro" id="IPR036259">
    <property type="entry name" value="MFS_trans_sf"/>
</dbReference>